<sequence>MTFEWDAAKSLRNLAHRGFDFEFASQVFASPYVEFDDTRRDYGERRVVALGTADGFALTVVFTDRVEPSSGVVRRLISARLSNRKERRLYAEALEAIREQDEPDEGAR</sequence>
<organism evidence="1 2">
    <name type="scientific">Gemmatimonas phototrophica</name>
    <dbReference type="NCBI Taxonomy" id="1379270"/>
    <lineage>
        <taxon>Bacteria</taxon>
        <taxon>Pseudomonadati</taxon>
        <taxon>Gemmatimonadota</taxon>
        <taxon>Gemmatimonadia</taxon>
        <taxon>Gemmatimonadales</taxon>
        <taxon>Gemmatimonadaceae</taxon>
        <taxon>Gemmatimonas</taxon>
    </lineage>
</organism>
<accession>A0A143BMT6</accession>
<dbReference type="Pfam" id="PF04365">
    <property type="entry name" value="BrnT_toxin"/>
    <property type="match status" value="1"/>
</dbReference>
<dbReference type="STRING" id="1379270.GEMMAAP_19580"/>
<reference evidence="1 2" key="2">
    <citation type="journal article" date="2016" name="Environ. Microbiol. Rep.">
        <title>Metagenomic evidence for the presence of phototrophic Gemmatimonadetes bacteria in diverse environments.</title>
        <authorList>
            <person name="Zeng Y."/>
            <person name="Baumbach J."/>
            <person name="Barbosa E.G."/>
            <person name="Azevedo V."/>
            <person name="Zhang C."/>
            <person name="Koblizek M."/>
        </authorList>
    </citation>
    <scope>NUCLEOTIDE SEQUENCE [LARGE SCALE GENOMIC DNA]</scope>
    <source>
        <strain evidence="1 2">AP64</strain>
    </source>
</reference>
<name>A0A143BMT6_9BACT</name>
<proteinExistence type="predicted"/>
<dbReference type="InterPro" id="IPR007460">
    <property type="entry name" value="BrnT_toxin"/>
</dbReference>
<dbReference type="InterPro" id="IPR038573">
    <property type="entry name" value="BrnT_sf"/>
</dbReference>
<dbReference type="eggNOG" id="COG2929">
    <property type="taxonomic scope" value="Bacteria"/>
</dbReference>
<keyword evidence="2" id="KW-1185">Reference proteome</keyword>
<dbReference type="Proteomes" id="UP000076404">
    <property type="component" value="Chromosome"/>
</dbReference>
<evidence type="ECO:0008006" key="3">
    <source>
        <dbReference type="Google" id="ProtNLM"/>
    </source>
</evidence>
<dbReference type="OrthoDB" id="9798158at2"/>
<dbReference type="Gene3D" id="3.10.450.530">
    <property type="entry name" value="Ribonuclease toxin, BrnT, of type II toxin-antitoxin system"/>
    <property type="match status" value="1"/>
</dbReference>
<protein>
    <recommendedName>
        <fullName evidence="3">BrnT family toxin</fullName>
    </recommendedName>
</protein>
<evidence type="ECO:0000313" key="1">
    <source>
        <dbReference type="EMBL" id="AMW06396.1"/>
    </source>
</evidence>
<dbReference type="RefSeq" id="WP_026848893.1">
    <property type="nucleotide sequence ID" value="NZ_CP011454.1"/>
</dbReference>
<gene>
    <name evidence="1" type="ORF">GEMMAAP_19580</name>
</gene>
<dbReference type="EMBL" id="CP011454">
    <property type="protein sequence ID" value="AMW06396.1"/>
    <property type="molecule type" value="Genomic_DNA"/>
</dbReference>
<reference evidence="1 2" key="1">
    <citation type="journal article" date="2014" name="Proc. Natl. Acad. Sci. U.S.A.">
        <title>Functional type 2 photosynthetic reaction centers found in the rare bacterial phylum Gemmatimonadetes.</title>
        <authorList>
            <person name="Zeng Y."/>
            <person name="Feng F."/>
            <person name="Medova H."/>
            <person name="Dean J."/>
            <person name="Koblizek M."/>
        </authorList>
    </citation>
    <scope>NUCLEOTIDE SEQUENCE [LARGE SCALE GENOMIC DNA]</scope>
    <source>
        <strain evidence="1 2">AP64</strain>
    </source>
</reference>
<dbReference type="AlphaFoldDB" id="A0A143BMT6"/>
<evidence type="ECO:0000313" key="2">
    <source>
        <dbReference type="Proteomes" id="UP000076404"/>
    </source>
</evidence>
<dbReference type="KEGG" id="gph:GEMMAAP_19580"/>